<evidence type="ECO:0000256" key="3">
    <source>
        <dbReference type="ARBA" id="ARBA00022729"/>
    </source>
</evidence>
<evidence type="ECO:0000256" key="4">
    <source>
        <dbReference type="ARBA" id="ARBA00022827"/>
    </source>
</evidence>
<evidence type="ECO:0000256" key="5">
    <source>
        <dbReference type="ARBA" id="ARBA00023002"/>
    </source>
</evidence>
<dbReference type="SUPFAM" id="SSF69000">
    <property type="entry name" value="FAD-dependent thiol oxidase"/>
    <property type="match status" value="1"/>
</dbReference>
<evidence type="ECO:0000256" key="1">
    <source>
        <dbReference type="ARBA" id="ARBA00001974"/>
    </source>
</evidence>
<dbReference type="InterPro" id="IPR039798">
    <property type="entry name" value="Sulfhydryl_oxidase"/>
</dbReference>
<proteinExistence type="predicted"/>
<dbReference type="EMBL" id="KK112473">
    <property type="protein sequence ID" value="KFM57742.1"/>
    <property type="molecule type" value="Genomic_DNA"/>
</dbReference>
<keyword evidence="7" id="KW-0812">Transmembrane</keyword>
<dbReference type="PANTHER" id="PTHR22897:SF8">
    <property type="entry name" value="SULFHYDRYL OXIDASE"/>
    <property type="match status" value="1"/>
</dbReference>
<dbReference type="OMA" id="DWEHCAG"/>
<dbReference type="InterPro" id="IPR040986">
    <property type="entry name" value="QSOX_FAD-bd_dom"/>
</dbReference>
<evidence type="ECO:0000259" key="8">
    <source>
        <dbReference type="PROSITE" id="PS51324"/>
    </source>
</evidence>
<sequence length="294" mass="33810">MTDLENAIYYSLTQEIGVVKYITEEKFSVLKSYLSVLKDHFPGSPHVIGFLSELHKWVSAKTDNITGEEFVHAMDDLKGSEIYLPKMHEWVGCKGSEPRYRGYPCSLWTLFHTLTIQAENMFEDARGYMKKRGTNVLFTIRDYVKHFFTCEECSQNFAKMAENLEDEVSTAREAALWLWNAHNRVNGRLAGDVTEDPKYPKVQFPTKEMCGKCRIEEDESGNIQWDKALVLRYLQHFYGKDNIINSQVPQVKEALSIDQIAGLENSSMGLKFTLCPVSTLLPVLLYVIMYFLDP</sequence>
<dbReference type="Gene3D" id="1.20.120.310">
    <property type="entry name" value="ERV/ALR sulfhydryl oxidase domain"/>
    <property type="match status" value="1"/>
</dbReference>
<dbReference type="Proteomes" id="UP000054359">
    <property type="component" value="Unassembled WGS sequence"/>
</dbReference>
<comment type="catalytic activity">
    <reaction evidence="7">
        <text>2 R'C(R)SH + O2 = R'C(R)S-S(R)CR' + H2O2</text>
        <dbReference type="Rhea" id="RHEA:17357"/>
        <dbReference type="ChEBI" id="CHEBI:15379"/>
        <dbReference type="ChEBI" id="CHEBI:16240"/>
        <dbReference type="ChEBI" id="CHEBI:16520"/>
        <dbReference type="ChEBI" id="CHEBI:17412"/>
        <dbReference type="EC" id="1.8.3.2"/>
    </reaction>
</comment>
<keyword evidence="2 7" id="KW-0285">Flavoprotein</keyword>
<feature type="non-terminal residue" evidence="9">
    <location>
        <position position="294"/>
    </location>
</feature>
<gene>
    <name evidence="9" type="ORF">X975_01362</name>
</gene>
<accession>A0A087SY03</accession>
<dbReference type="GO" id="GO:0000139">
    <property type="term" value="C:Golgi membrane"/>
    <property type="evidence" value="ECO:0007669"/>
    <property type="project" value="TreeGrafter"/>
</dbReference>
<feature type="domain" description="ERV/ALR sulfhydryl oxidase" evidence="8">
    <location>
        <begin position="96"/>
        <end position="203"/>
    </location>
</feature>
<evidence type="ECO:0000313" key="10">
    <source>
        <dbReference type="Proteomes" id="UP000054359"/>
    </source>
</evidence>
<dbReference type="EC" id="1.8.3.2" evidence="7"/>
<dbReference type="InterPro" id="IPR017905">
    <property type="entry name" value="ERV/ALR_sulphydryl_oxidase"/>
</dbReference>
<dbReference type="FunFam" id="1.20.120.310:FF:000001">
    <property type="entry name" value="Sulfhydryl oxidase"/>
    <property type="match status" value="1"/>
</dbReference>
<dbReference type="Pfam" id="PF18371">
    <property type="entry name" value="FAD_SOX"/>
    <property type="match status" value="1"/>
</dbReference>
<keyword evidence="4 7" id="KW-0274">FAD</keyword>
<dbReference type="OrthoDB" id="59470at2759"/>
<dbReference type="AlphaFoldDB" id="A0A087SY03"/>
<evidence type="ECO:0000256" key="2">
    <source>
        <dbReference type="ARBA" id="ARBA00022630"/>
    </source>
</evidence>
<keyword evidence="10" id="KW-1185">Reference proteome</keyword>
<dbReference type="STRING" id="407821.A0A087SY03"/>
<keyword evidence="5 7" id="KW-0560">Oxidoreductase</keyword>
<keyword evidence="3" id="KW-0732">Signal</keyword>
<evidence type="ECO:0000256" key="7">
    <source>
        <dbReference type="RuleBase" id="RU371123"/>
    </source>
</evidence>
<keyword evidence="7" id="KW-0472">Membrane</keyword>
<dbReference type="GO" id="GO:0016971">
    <property type="term" value="F:flavin-dependent sulfhydryl oxidase activity"/>
    <property type="evidence" value="ECO:0007669"/>
    <property type="project" value="InterPro"/>
</dbReference>
<dbReference type="Pfam" id="PF04777">
    <property type="entry name" value="Evr1_Alr"/>
    <property type="match status" value="1"/>
</dbReference>
<evidence type="ECO:0000313" key="9">
    <source>
        <dbReference type="EMBL" id="KFM57742.1"/>
    </source>
</evidence>
<keyword evidence="6" id="KW-1015">Disulfide bond</keyword>
<organism evidence="9 10">
    <name type="scientific">Stegodyphus mimosarum</name>
    <name type="common">African social velvet spider</name>
    <dbReference type="NCBI Taxonomy" id="407821"/>
    <lineage>
        <taxon>Eukaryota</taxon>
        <taxon>Metazoa</taxon>
        <taxon>Ecdysozoa</taxon>
        <taxon>Arthropoda</taxon>
        <taxon>Chelicerata</taxon>
        <taxon>Arachnida</taxon>
        <taxon>Araneae</taxon>
        <taxon>Araneomorphae</taxon>
        <taxon>Entelegynae</taxon>
        <taxon>Eresoidea</taxon>
        <taxon>Eresidae</taxon>
        <taxon>Stegodyphus</taxon>
    </lineage>
</organism>
<dbReference type="PROSITE" id="PS51324">
    <property type="entry name" value="ERV_ALR"/>
    <property type="match status" value="1"/>
</dbReference>
<feature type="transmembrane region" description="Helical" evidence="7">
    <location>
        <begin position="272"/>
        <end position="292"/>
    </location>
</feature>
<dbReference type="GO" id="GO:0003756">
    <property type="term" value="F:protein disulfide isomerase activity"/>
    <property type="evidence" value="ECO:0007669"/>
    <property type="project" value="TreeGrafter"/>
</dbReference>
<keyword evidence="7" id="KW-1133">Transmembrane helix</keyword>
<dbReference type="PANTHER" id="PTHR22897">
    <property type="entry name" value="QUIESCIN Q6-RELATED SULFHYDRYL OXIDASE"/>
    <property type="match status" value="1"/>
</dbReference>
<evidence type="ECO:0000256" key="6">
    <source>
        <dbReference type="ARBA" id="ARBA00023157"/>
    </source>
</evidence>
<comment type="cofactor">
    <cofactor evidence="1 7">
        <name>FAD</name>
        <dbReference type="ChEBI" id="CHEBI:57692"/>
    </cofactor>
</comment>
<dbReference type="Gene3D" id="1.20.120.1960">
    <property type="entry name" value="QSOX sulfhydryl oxidase domain"/>
    <property type="match status" value="1"/>
</dbReference>
<protein>
    <recommendedName>
        <fullName evidence="7">Sulfhydryl oxidase</fullName>
        <ecNumber evidence="7">1.8.3.2</ecNumber>
    </recommendedName>
</protein>
<dbReference type="GO" id="GO:0005615">
    <property type="term" value="C:extracellular space"/>
    <property type="evidence" value="ECO:0007669"/>
    <property type="project" value="TreeGrafter"/>
</dbReference>
<name>A0A087SY03_STEMI</name>
<dbReference type="InterPro" id="IPR036774">
    <property type="entry name" value="ERV/ALR_sulphydryl_oxid_sf"/>
</dbReference>
<dbReference type="InterPro" id="IPR042568">
    <property type="entry name" value="QSOX_FAD-bd_sf"/>
</dbReference>
<dbReference type="GO" id="GO:0006457">
    <property type="term" value="P:protein folding"/>
    <property type="evidence" value="ECO:0007669"/>
    <property type="project" value="TreeGrafter"/>
</dbReference>
<reference evidence="9 10" key="1">
    <citation type="submission" date="2013-11" db="EMBL/GenBank/DDBJ databases">
        <title>Genome sequencing of Stegodyphus mimosarum.</title>
        <authorList>
            <person name="Bechsgaard J."/>
        </authorList>
    </citation>
    <scope>NUCLEOTIDE SEQUENCE [LARGE SCALE GENOMIC DNA]</scope>
</reference>